<protein>
    <submittedName>
        <fullName evidence="3">Fructosamine kinase family protein</fullName>
    </submittedName>
</protein>
<organism evidence="3 4">
    <name type="scientific">Nesterenkonia aethiopica</name>
    <dbReference type="NCBI Taxonomy" id="269144"/>
    <lineage>
        <taxon>Bacteria</taxon>
        <taxon>Bacillati</taxon>
        <taxon>Actinomycetota</taxon>
        <taxon>Actinomycetes</taxon>
        <taxon>Micrococcales</taxon>
        <taxon>Micrococcaceae</taxon>
        <taxon>Nesterenkonia</taxon>
    </lineage>
</organism>
<keyword evidence="1" id="KW-0808">Transferase</keyword>
<accession>A0ABP6LTR5</accession>
<evidence type="ECO:0000313" key="3">
    <source>
        <dbReference type="EMBL" id="GAA3060571.1"/>
    </source>
</evidence>
<dbReference type="Pfam" id="PF03881">
    <property type="entry name" value="Fructosamin_kin"/>
    <property type="match status" value="1"/>
</dbReference>
<name>A0ABP6LTR5_9MICC</name>
<dbReference type="InterPro" id="IPR011009">
    <property type="entry name" value="Kinase-like_dom_sf"/>
</dbReference>
<feature type="region of interest" description="Disordered" evidence="2">
    <location>
        <begin position="158"/>
        <end position="192"/>
    </location>
</feature>
<reference evidence="4" key="1">
    <citation type="journal article" date="2019" name="Int. J. Syst. Evol. Microbiol.">
        <title>The Global Catalogue of Microorganisms (GCM) 10K type strain sequencing project: providing services to taxonomists for standard genome sequencing and annotation.</title>
        <authorList>
            <consortium name="The Broad Institute Genomics Platform"/>
            <consortium name="The Broad Institute Genome Sequencing Center for Infectious Disease"/>
            <person name="Wu L."/>
            <person name="Ma J."/>
        </authorList>
    </citation>
    <scope>NUCLEOTIDE SEQUENCE [LARGE SCALE GENOMIC DNA]</scope>
    <source>
        <strain evidence="4">JCM 14309</strain>
    </source>
</reference>
<comment type="similarity">
    <text evidence="1">Belongs to the fructosamine kinase family.</text>
</comment>
<keyword evidence="1 3" id="KW-0418">Kinase</keyword>
<sequence length="307" mass="31914">MRSGAPRVGTMSVRKTSRTTAAPRIEAAGLRWLAEAVPDGGAAVVRVLDVDDDALTVETVVEARPDRMSAAAFGAALARTHRSLPAGTAFGALPPGHPPGEPPLFGPAGQLLPMGSGTHPSWGSFLAAERLDPLLERLTAVPPVLRAARDRISSGDLDGGGTCGTGGTGGTGDAGGARGTGQATDPVEPPSRLHGDLWSGNLLWRRVFPEEPAAAGSPGRDADVEGVLIDPFAHAGHRESDLAMMQLFGLPHLDAVVAGYQAQWPLAPGWEERVPVHQLFYLLGHWVLFGDGYAAATLRCCEATLAL</sequence>
<proteinExistence type="inferred from homology"/>
<dbReference type="Proteomes" id="UP001500236">
    <property type="component" value="Unassembled WGS sequence"/>
</dbReference>
<keyword evidence="4" id="KW-1185">Reference proteome</keyword>
<dbReference type="EMBL" id="BAAAVT010000007">
    <property type="protein sequence ID" value="GAA3060571.1"/>
    <property type="molecule type" value="Genomic_DNA"/>
</dbReference>
<evidence type="ECO:0000256" key="1">
    <source>
        <dbReference type="PIRNR" id="PIRNR006221"/>
    </source>
</evidence>
<dbReference type="Gene3D" id="1.20.1270.240">
    <property type="match status" value="1"/>
</dbReference>
<feature type="region of interest" description="Disordered" evidence="2">
    <location>
        <begin position="1"/>
        <end position="20"/>
    </location>
</feature>
<dbReference type="PIRSF" id="PIRSF006221">
    <property type="entry name" value="Ketosamine-3-kinase"/>
    <property type="match status" value="1"/>
</dbReference>
<dbReference type="PANTHER" id="PTHR12149">
    <property type="entry name" value="FRUCTOSAMINE 3 KINASE-RELATED PROTEIN"/>
    <property type="match status" value="1"/>
</dbReference>
<feature type="compositionally biased region" description="Gly residues" evidence="2">
    <location>
        <begin position="158"/>
        <end position="179"/>
    </location>
</feature>
<dbReference type="Gene3D" id="3.30.200.20">
    <property type="entry name" value="Phosphorylase Kinase, domain 1"/>
    <property type="match status" value="1"/>
</dbReference>
<evidence type="ECO:0000256" key="2">
    <source>
        <dbReference type="SAM" id="MobiDB-lite"/>
    </source>
</evidence>
<dbReference type="GO" id="GO:0016301">
    <property type="term" value="F:kinase activity"/>
    <property type="evidence" value="ECO:0007669"/>
    <property type="project" value="UniProtKB-KW"/>
</dbReference>
<dbReference type="InterPro" id="IPR016477">
    <property type="entry name" value="Fructo-/Ketosamine-3-kinase"/>
</dbReference>
<dbReference type="SUPFAM" id="SSF56112">
    <property type="entry name" value="Protein kinase-like (PK-like)"/>
    <property type="match status" value="1"/>
</dbReference>
<dbReference type="PANTHER" id="PTHR12149:SF8">
    <property type="entry name" value="PROTEIN-RIBULOSAMINE 3-KINASE"/>
    <property type="match status" value="1"/>
</dbReference>
<dbReference type="Gene3D" id="1.10.510.10">
    <property type="entry name" value="Transferase(Phosphotransferase) domain 1"/>
    <property type="match status" value="1"/>
</dbReference>
<evidence type="ECO:0000313" key="4">
    <source>
        <dbReference type="Proteomes" id="UP001500236"/>
    </source>
</evidence>
<gene>
    <name evidence="3" type="ORF">GCM10010529_12740</name>
</gene>
<comment type="caution">
    <text evidence="3">The sequence shown here is derived from an EMBL/GenBank/DDBJ whole genome shotgun (WGS) entry which is preliminary data.</text>
</comment>